<keyword evidence="5" id="KW-0677">Repeat</keyword>
<keyword evidence="7 12" id="KW-0067">ATP-binding</keyword>
<reference evidence="12" key="1">
    <citation type="journal article" date="2014" name="Int. J. Syst. Evol. Microbiol.">
        <title>Complete genome sequence of Corynebacterium casei LMG S-19264T (=DSM 44701T), isolated from a smear-ripened cheese.</title>
        <authorList>
            <consortium name="US DOE Joint Genome Institute (JGI-PGF)"/>
            <person name="Walter F."/>
            <person name="Albersmeier A."/>
            <person name="Kalinowski J."/>
            <person name="Ruckert C."/>
        </authorList>
    </citation>
    <scope>NUCLEOTIDE SEQUENCE</scope>
    <source>
        <strain evidence="12">CGMCC 1.15454</strain>
    </source>
</reference>
<gene>
    <name evidence="12" type="ORF">GCM10011409_21770</name>
</gene>
<dbReference type="PANTHER" id="PTHR43553">
    <property type="entry name" value="HEAVY METAL TRANSPORTER"/>
    <property type="match status" value="1"/>
</dbReference>
<dbReference type="Gene3D" id="3.40.50.300">
    <property type="entry name" value="P-loop containing nucleotide triphosphate hydrolases"/>
    <property type="match status" value="2"/>
</dbReference>
<comment type="caution">
    <text evidence="12">The sequence shown here is derived from an EMBL/GenBank/DDBJ whole genome shotgun (WGS) entry which is preliminary data.</text>
</comment>
<dbReference type="PROSITE" id="PS00211">
    <property type="entry name" value="ABC_TRANSPORTER_1"/>
    <property type="match status" value="2"/>
</dbReference>
<organism evidence="12 13">
    <name type="scientific">Lentibacillus populi</name>
    <dbReference type="NCBI Taxonomy" id="1827502"/>
    <lineage>
        <taxon>Bacteria</taxon>
        <taxon>Bacillati</taxon>
        <taxon>Bacillota</taxon>
        <taxon>Bacilli</taxon>
        <taxon>Bacillales</taxon>
        <taxon>Bacillaceae</taxon>
        <taxon>Lentibacillus</taxon>
    </lineage>
</organism>
<dbReference type="Pfam" id="PF00005">
    <property type="entry name" value="ABC_tran"/>
    <property type="match status" value="2"/>
</dbReference>
<evidence type="ECO:0000256" key="1">
    <source>
        <dbReference type="ARBA" id="ARBA00004202"/>
    </source>
</evidence>
<keyword evidence="3" id="KW-0813">Transport</keyword>
<feature type="domain" description="ABC transporter" evidence="11">
    <location>
        <begin position="4"/>
        <end position="242"/>
    </location>
</feature>
<protein>
    <submittedName>
        <fullName evidence="12">ABC transporter ATP-binding protein</fullName>
    </submittedName>
</protein>
<keyword evidence="8" id="KW-1278">Translocase</keyword>
<dbReference type="GO" id="GO:0005524">
    <property type="term" value="F:ATP binding"/>
    <property type="evidence" value="ECO:0007669"/>
    <property type="project" value="UniProtKB-KW"/>
</dbReference>
<dbReference type="GO" id="GO:0043190">
    <property type="term" value="C:ATP-binding cassette (ABC) transporter complex"/>
    <property type="evidence" value="ECO:0007669"/>
    <property type="project" value="TreeGrafter"/>
</dbReference>
<evidence type="ECO:0000256" key="3">
    <source>
        <dbReference type="ARBA" id="ARBA00022448"/>
    </source>
</evidence>
<dbReference type="CDD" id="cd03225">
    <property type="entry name" value="ABC_cobalt_CbiO_domain1"/>
    <property type="match status" value="2"/>
</dbReference>
<proteinExistence type="inferred from homology"/>
<comment type="subcellular location">
    <subcellularLocation>
        <location evidence="1">Cell membrane</location>
        <topology evidence="1">Peripheral membrane protein</topology>
    </subcellularLocation>
</comment>
<dbReference type="NCBIfam" id="NF010167">
    <property type="entry name" value="PRK13648.1"/>
    <property type="match status" value="2"/>
</dbReference>
<dbReference type="RefSeq" id="WP_188725143.1">
    <property type="nucleotide sequence ID" value="NZ_BMJD01000015.1"/>
</dbReference>
<dbReference type="InterPro" id="IPR027417">
    <property type="entry name" value="P-loop_NTPase"/>
</dbReference>
<dbReference type="InterPro" id="IPR003439">
    <property type="entry name" value="ABC_transporter-like_ATP-bd"/>
</dbReference>
<dbReference type="GO" id="GO:0042626">
    <property type="term" value="F:ATPase-coupled transmembrane transporter activity"/>
    <property type="evidence" value="ECO:0007669"/>
    <property type="project" value="TreeGrafter"/>
</dbReference>
<evidence type="ECO:0000256" key="9">
    <source>
        <dbReference type="ARBA" id="ARBA00023136"/>
    </source>
</evidence>
<evidence type="ECO:0000256" key="10">
    <source>
        <dbReference type="ARBA" id="ARBA00025157"/>
    </source>
</evidence>
<keyword evidence="9" id="KW-0472">Membrane</keyword>
<evidence type="ECO:0000256" key="8">
    <source>
        <dbReference type="ARBA" id="ARBA00022967"/>
    </source>
</evidence>
<comment type="similarity">
    <text evidence="2">Belongs to the ABC transporter superfamily.</text>
</comment>
<keyword evidence="13" id="KW-1185">Reference proteome</keyword>
<dbReference type="GO" id="GO:0016887">
    <property type="term" value="F:ATP hydrolysis activity"/>
    <property type="evidence" value="ECO:0007669"/>
    <property type="project" value="InterPro"/>
</dbReference>
<dbReference type="EMBL" id="BMJD01000015">
    <property type="protein sequence ID" value="GGB43836.1"/>
    <property type="molecule type" value="Genomic_DNA"/>
</dbReference>
<dbReference type="InterPro" id="IPR050095">
    <property type="entry name" value="ECF_ABC_transporter_ATP-bd"/>
</dbReference>
<evidence type="ECO:0000256" key="6">
    <source>
        <dbReference type="ARBA" id="ARBA00022741"/>
    </source>
</evidence>
<evidence type="ECO:0000313" key="13">
    <source>
        <dbReference type="Proteomes" id="UP000621492"/>
    </source>
</evidence>
<dbReference type="PROSITE" id="PS50893">
    <property type="entry name" value="ABC_TRANSPORTER_2"/>
    <property type="match status" value="2"/>
</dbReference>
<evidence type="ECO:0000256" key="5">
    <source>
        <dbReference type="ARBA" id="ARBA00022737"/>
    </source>
</evidence>
<keyword evidence="6" id="KW-0547">Nucleotide-binding</keyword>
<dbReference type="SUPFAM" id="SSF52540">
    <property type="entry name" value="P-loop containing nucleoside triphosphate hydrolases"/>
    <property type="match status" value="2"/>
</dbReference>
<evidence type="ECO:0000256" key="7">
    <source>
        <dbReference type="ARBA" id="ARBA00022840"/>
    </source>
</evidence>
<feature type="domain" description="ABC transporter" evidence="11">
    <location>
        <begin position="297"/>
        <end position="529"/>
    </location>
</feature>
<dbReference type="Proteomes" id="UP000621492">
    <property type="component" value="Unassembled WGS sequence"/>
</dbReference>
<evidence type="ECO:0000256" key="4">
    <source>
        <dbReference type="ARBA" id="ARBA00022475"/>
    </source>
</evidence>
<dbReference type="InterPro" id="IPR017871">
    <property type="entry name" value="ABC_transporter-like_CS"/>
</dbReference>
<comment type="function">
    <text evidence="10">Probably part of an ABC transporter complex. Responsible for energy coupling to the transport system.</text>
</comment>
<dbReference type="InterPro" id="IPR015856">
    <property type="entry name" value="ABC_transpr_CbiO/EcfA_su"/>
</dbReference>
<dbReference type="SMART" id="SM00382">
    <property type="entry name" value="AAA"/>
    <property type="match status" value="2"/>
</dbReference>
<evidence type="ECO:0000313" key="12">
    <source>
        <dbReference type="EMBL" id="GGB43836.1"/>
    </source>
</evidence>
<sequence length="555" mass="62567">MDIFQMKNLSFHYLEAMEPALNNISITIKEGDFTVICGPSGCGKTTLLSLLKKEIAPAGELEGTLTYLGKALSEWDDRTLIEEIGFVFQDPDNQIIMDDVMQEMVFGMENLGYSNLEMRKRVAELVHFFGMEGLLKAKPSELSGGQKQLLNLLSVLLLKPKVLLLDEPTSQLDPVAAKNLILMLERLNKEMGMTTLLVEHRLEELFAIADHVIVMDKGFVRYEGESRDIIEAIFQNNDERAIPYVPSISQLYMKKAQYLEKTSIPLTVKECRSWIRTVSPLMSTEQKAANDKNESILSLQEVYFQYTKKTPYILKNLALEVKQGEFYTIVGGNGSGKSTLLKACIGNIKPQRGRVLFREKETSKLKGKALYNNFAYLPQNPKTYFIHDTIDKEMQEVVEQKKIDNGEEKIVEMLCTFEIEHIRHQHPYDCSGGEMQKAALACMLLGSPTILFIDEPTKGLDPLSKQHFARLLKQLHQKGLTIVMVTHDIEFAAKYAERCAMMFDGAIMAEGTPTELFQGNYFYTTSVNRATSGSGLTGTLTLEEALASWPNHVPI</sequence>
<keyword evidence="4" id="KW-1003">Cell membrane</keyword>
<evidence type="ECO:0000259" key="11">
    <source>
        <dbReference type="PROSITE" id="PS50893"/>
    </source>
</evidence>
<name>A0A9W5TY54_9BACI</name>
<dbReference type="PANTHER" id="PTHR43553:SF23">
    <property type="entry name" value="ABC TRANSPORTER ATP-BINDING COMPONENT"/>
    <property type="match status" value="1"/>
</dbReference>
<reference evidence="12" key="2">
    <citation type="submission" date="2020-09" db="EMBL/GenBank/DDBJ databases">
        <authorList>
            <person name="Sun Q."/>
            <person name="Zhou Y."/>
        </authorList>
    </citation>
    <scope>NUCLEOTIDE SEQUENCE</scope>
    <source>
        <strain evidence="12">CGMCC 1.15454</strain>
    </source>
</reference>
<accession>A0A9W5TY54</accession>
<evidence type="ECO:0000256" key="2">
    <source>
        <dbReference type="ARBA" id="ARBA00005417"/>
    </source>
</evidence>
<dbReference type="InterPro" id="IPR003593">
    <property type="entry name" value="AAA+_ATPase"/>
</dbReference>
<dbReference type="AlphaFoldDB" id="A0A9W5TY54"/>